<proteinExistence type="predicted"/>
<feature type="region of interest" description="Disordered" evidence="1">
    <location>
        <begin position="1"/>
        <end position="59"/>
    </location>
</feature>
<dbReference type="Proteomes" id="UP000188604">
    <property type="component" value="Chromosome"/>
</dbReference>
<dbReference type="EMBL" id="CP014691">
    <property type="protein sequence ID" value="AQS88921.1"/>
    <property type="molecule type" value="Genomic_DNA"/>
</dbReference>
<protein>
    <submittedName>
        <fullName evidence="2">Uncharacterized protein</fullName>
    </submittedName>
</protein>
<dbReference type="KEGG" id="nch:A0U93_14455"/>
<gene>
    <name evidence="2" type="ORF">A0U93_14455</name>
</gene>
<sequence>MTIQRTTAPDLSFDDPQNGDMDRRQHVGQTTHHFYANLSFNRDQEDQETPCRQADGVIF</sequence>
<accession>A0A1U9KSV6</accession>
<organism evidence="2 3">
    <name type="scientific">Neoasaia chiangmaiensis</name>
    <dbReference type="NCBI Taxonomy" id="320497"/>
    <lineage>
        <taxon>Bacteria</taxon>
        <taxon>Pseudomonadati</taxon>
        <taxon>Pseudomonadota</taxon>
        <taxon>Alphaproteobacteria</taxon>
        <taxon>Acetobacterales</taxon>
        <taxon>Acetobacteraceae</taxon>
        <taxon>Neoasaia</taxon>
    </lineage>
</organism>
<name>A0A1U9KSV6_9PROT</name>
<reference evidence="2 3" key="1">
    <citation type="submission" date="2016-03" db="EMBL/GenBank/DDBJ databases">
        <title>Acetic acid bacteria sequencing.</title>
        <authorList>
            <person name="Brandt J."/>
            <person name="Jakob F."/>
            <person name="Vogel R.F."/>
        </authorList>
    </citation>
    <scope>NUCLEOTIDE SEQUENCE [LARGE SCALE GENOMIC DNA]</scope>
    <source>
        <strain evidence="2 3">NBRC 101099</strain>
    </source>
</reference>
<evidence type="ECO:0000313" key="2">
    <source>
        <dbReference type="EMBL" id="AQS88921.1"/>
    </source>
</evidence>
<keyword evidence="3" id="KW-1185">Reference proteome</keyword>
<dbReference type="AlphaFoldDB" id="A0A1U9KSV6"/>
<evidence type="ECO:0000313" key="3">
    <source>
        <dbReference type="Proteomes" id="UP000188604"/>
    </source>
</evidence>
<evidence type="ECO:0000256" key="1">
    <source>
        <dbReference type="SAM" id="MobiDB-lite"/>
    </source>
</evidence>